<reference evidence="1 2" key="1">
    <citation type="submission" date="2023-03" db="EMBL/GenBank/DDBJ databases">
        <title>Whole genome sequencing of Methanotrichaceae archaeon M04Ac.</title>
        <authorList>
            <person name="Khomyakova M.A."/>
            <person name="Merkel A.Y."/>
            <person name="Slobodkin A.I."/>
        </authorList>
    </citation>
    <scope>NUCLEOTIDE SEQUENCE [LARGE SCALE GENOMIC DNA]</scope>
    <source>
        <strain evidence="1 2">M04Ac</strain>
    </source>
</reference>
<evidence type="ECO:0000313" key="2">
    <source>
        <dbReference type="Proteomes" id="UP001215956"/>
    </source>
</evidence>
<accession>A0ABT5XFQ8</accession>
<dbReference type="EMBL" id="JARFPL010000022">
    <property type="protein sequence ID" value="MDF0593507.1"/>
    <property type="molecule type" value="Genomic_DNA"/>
</dbReference>
<protein>
    <submittedName>
        <fullName evidence="1">Uncharacterized protein</fullName>
    </submittedName>
</protein>
<evidence type="ECO:0000313" key="1">
    <source>
        <dbReference type="EMBL" id="MDF0593507.1"/>
    </source>
</evidence>
<sequence length="221" mass="23303">MTGLSVGLKIGLVVDGSLGSAGPARAKAVISALVAFLAILAPPAMAAEETVTLGGYRVSFDLGNYTGYSLEFELVPFAAVDGEEYPSSVCWIQGERTMMIAITDYGVPVEATSSLTRRAVTLYLTNAECKNLQTHEIAIDGKPAILGLGERPSGSILICAVYWPDIREVDGSLVAQVDCTIASEESAELTEMLINSIQVRLPGEAEGEALGAMSESDRIEL</sequence>
<comment type="caution">
    <text evidence="1">The sequence shown here is derived from an EMBL/GenBank/DDBJ whole genome shotgun (WGS) entry which is preliminary data.</text>
</comment>
<name>A0ABT5XFQ8_9EURY</name>
<gene>
    <name evidence="1" type="ORF">P0O24_07915</name>
</gene>
<organism evidence="1 2">
    <name type="scientific">Candidatus Methanocrinis alkalitolerans</name>
    <dbReference type="NCBI Taxonomy" id="3033395"/>
    <lineage>
        <taxon>Archaea</taxon>
        <taxon>Methanobacteriati</taxon>
        <taxon>Methanobacteriota</taxon>
        <taxon>Stenosarchaea group</taxon>
        <taxon>Methanomicrobia</taxon>
        <taxon>Methanotrichales</taxon>
        <taxon>Methanotrichaceae</taxon>
        <taxon>Methanocrinis</taxon>
    </lineage>
</organism>
<dbReference type="Proteomes" id="UP001215956">
    <property type="component" value="Unassembled WGS sequence"/>
</dbReference>
<keyword evidence="2" id="KW-1185">Reference proteome</keyword>
<proteinExistence type="predicted"/>
<dbReference type="RefSeq" id="WP_316969212.1">
    <property type="nucleotide sequence ID" value="NZ_JARFPL010000022.1"/>
</dbReference>